<feature type="domain" description="WH2" evidence="10">
    <location>
        <begin position="681"/>
        <end position="700"/>
    </location>
</feature>
<comment type="caution">
    <text evidence="11">The sequence shown here is derived from an EMBL/GenBank/DDBJ whole genome shotgun (WGS) entry which is preliminary data.</text>
</comment>
<reference evidence="11 12" key="1">
    <citation type="submission" date="2024-09" db="EMBL/GenBank/DDBJ databases">
        <title>A chromosome-level genome assembly of Gray's grenadier anchovy, Coilia grayii.</title>
        <authorList>
            <person name="Fu Z."/>
        </authorList>
    </citation>
    <scope>NUCLEOTIDE SEQUENCE [LARGE SCALE GENOMIC DNA]</scope>
    <source>
        <strain evidence="11">G4</strain>
        <tissue evidence="11">Muscle</tissue>
    </source>
</reference>
<dbReference type="PANTHER" id="PTHR10901:SF5">
    <property type="entry name" value="LEIOMODIN-1"/>
    <property type="match status" value="1"/>
</dbReference>
<gene>
    <name evidence="11" type="ORF">ACEWY4_013435</name>
</gene>
<dbReference type="PANTHER" id="PTHR10901">
    <property type="entry name" value="TROPOMODULIN"/>
    <property type="match status" value="1"/>
</dbReference>
<dbReference type="InterPro" id="IPR004934">
    <property type="entry name" value="TMOD"/>
</dbReference>
<feature type="compositionally biased region" description="Basic and acidic residues" evidence="9">
    <location>
        <begin position="153"/>
        <end position="342"/>
    </location>
</feature>
<evidence type="ECO:0000256" key="5">
    <source>
        <dbReference type="ARBA" id="ARBA00022737"/>
    </source>
</evidence>
<dbReference type="GO" id="GO:0030017">
    <property type="term" value="C:sarcomere"/>
    <property type="evidence" value="ECO:0007669"/>
    <property type="project" value="UniProtKB-SubCell"/>
</dbReference>
<keyword evidence="3" id="KW-0963">Cytoplasm</keyword>
<evidence type="ECO:0000259" key="10">
    <source>
        <dbReference type="PROSITE" id="PS51082"/>
    </source>
</evidence>
<keyword evidence="6" id="KW-0206">Cytoskeleton</keyword>
<evidence type="ECO:0000256" key="9">
    <source>
        <dbReference type="SAM" id="MobiDB-lite"/>
    </source>
</evidence>
<comment type="subcellular location">
    <subcellularLocation>
        <location evidence="2">Cytoplasm</location>
        <location evidence="2">Cytoskeleton</location>
    </subcellularLocation>
    <subcellularLocation>
        <location evidence="1">Cytoplasm</location>
        <location evidence="1">Myofibril</location>
        <location evidence="1">Sarcomere</location>
    </subcellularLocation>
</comment>
<feature type="compositionally biased region" description="Pro residues" evidence="9">
    <location>
        <begin position="635"/>
        <end position="649"/>
    </location>
</feature>
<keyword evidence="5" id="KW-0677">Repeat</keyword>
<dbReference type="GO" id="GO:0005856">
    <property type="term" value="C:cytoskeleton"/>
    <property type="evidence" value="ECO:0007669"/>
    <property type="project" value="UniProtKB-SubCell"/>
</dbReference>
<comment type="function">
    <text evidence="7">Required for proper contractility of visceral smooth muscle cells. Mediates nucleation of actin filaments.</text>
</comment>
<feature type="compositionally biased region" description="Low complexity" evidence="9">
    <location>
        <begin position="622"/>
        <end position="632"/>
    </location>
</feature>
<dbReference type="InterPro" id="IPR032675">
    <property type="entry name" value="LRR_dom_sf"/>
</dbReference>
<name>A0ABD1JWC9_9TELE</name>
<keyword evidence="12" id="KW-1185">Reference proteome</keyword>
<organism evidence="11 12">
    <name type="scientific">Coilia grayii</name>
    <name type="common">Gray's grenadier anchovy</name>
    <dbReference type="NCBI Taxonomy" id="363190"/>
    <lineage>
        <taxon>Eukaryota</taxon>
        <taxon>Metazoa</taxon>
        <taxon>Chordata</taxon>
        <taxon>Craniata</taxon>
        <taxon>Vertebrata</taxon>
        <taxon>Euteleostomi</taxon>
        <taxon>Actinopterygii</taxon>
        <taxon>Neopterygii</taxon>
        <taxon>Teleostei</taxon>
        <taxon>Clupei</taxon>
        <taxon>Clupeiformes</taxon>
        <taxon>Clupeoidei</taxon>
        <taxon>Engraulidae</taxon>
        <taxon>Coilinae</taxon>
        <taxon>Coilia</taxon>
    </lineage>
</organism>
<evidence type="ECO:0000256" key="1">
    <source>
        <dbReference type="ARBA" id="ARBA00004204"/>
    </source>
</evidence>
<dbReference type="Proteomes" id="UP001591681">
    <property type="component" value="Unassembled WGS sequence"/>
</dbReference>
<dbReference type="SUPFAM" id="SSF52047">
    <property type="entry name" value="RNI-like"/>
    <property type="match status" value="1"/>
</dbReference>
<feature type="compositionally biased region" description="Polar residues" evidence="9">
    <location>
        <begin position="58"/>
        <end position="68"/>
    </location>
</feature>
<dbReference type="PROSITE" id="PS51082">
    <property type="entry name" value="WH2"/>
    <property type="match status" value="1"/>
</dbReference>
<sequence length="707" mass="78841">MSQDYANRRKVRGLTKLGRMVSEDPDLDNLLSNLSPEELEEVEKEVMKVPGPDLSDVTLVNQTGSKSDPASGDSKKSLQRNVSVEVEPKESRKQEYLRKMGWSQERKEAGLQRQDNVSCSQETKMDARNSRISGAATEGTKEEQVGAGPSYTGRREGRREVEVKGDRVSDGRLSEGRVGDGKHTAAVDGKHTDKRDTKDSSSKTKEMISKLQEKKEDGRGTLGRKEDVRKSVDSKMKGMISRLEEKEKREKEESMERERRKEELRKRDDGKMKGLVSRLEEKQSQGDEGKAEDRRRSEQRDKSNTQMDRTKEDREEKMEEKKDREGKGGVDKGMENEVKANESMRANGEGVKQNACVNDKWGNEKMEEGEEDAPTSQPGVKKKERGNCVAEKTNTPKPKTKEEEEEEESASMFDEDLQKVRNNDPNMAELNVNNSEVIKAKTLIEFSEALRDNTHIKTFALANCRADDHVAYAIAGTLRVNKTLTSINLDSNLLTSKGIMSLVQALQHNATLTELRFHNQRHICGGKSEMEMTKILKDNTTLLKLGYHFELAGPRMTMTNILSRNMDRQRQRRLQEQKQAQANGGQKGALEVPKAAGGFRSPRASPKPSPKPSPQPSPMPSPKMASRKSVGAPGPGGPPPPPPPPPPAPMLDGDFLKSSLTPVSQRKMEDRTGGRGAAKNSRDQLLASIRGSDIKQLKKVPVPKLLQ</sequence>
<evidence type="ECO:0000256" key="4">
    <source>
        <dbReference type="ARBA" id="ARBA00022553"/>
    </source>
</evidence>
<dbReference type="InterPro" id="IPR003124">
    <property type="entry name" value="WH2_dom"/>
</dbReference>
<evidence type="ECO:0000256" key="2">
    <source>
        <dbReference type="ARBA" id="ARBA00004245"/>
    </source>
</evidence>
<feature type="compositionally biased region" description="Acidic residues" evidence="9">
    <location>
        <begin position="403"/>
        <end position="413"/>
    </location>
</feature>
<keyword evidence="4" id="KW-0597">Phosphoprotein</keyword>
<evidence type="ECO:0000313" key="11">
    <source>
        <dbReference type="EMBL" id="KAL2091172.1"/>
    </source>
</evidence>
<evidence type="ECO:0000256" key="8">
    <source>
        <dbReference type="ARBA" id="ARBA00070932"/>
    </source>
</evidence>
<feature type="region of interest" description="Disordered" evidence="9">
    <location>
        <begin position="567"/>
        <end position="683"/>
    </location>
</feature>
<evidence type="ECO:0000313" key="12">
    <source>
        <dbReference type="Proteomes" id="UP001591681"/>
    </source>
</evidence>
<dbReference type="AlphaFoldDB" id="A0ABD1JWC9"/>
<feature type="region of interest" description="Disordered" evidence="9">
    <location>
        <begin position="48"/>
        <end position="413"/>
    </location>
</feature>
<protein>
    <recommendedName>
        <fullName evidence="8">Leiomodin-1</fullName>
    </recommendedName>
</protein>
<evidence type="ECO:0000256" key="6">
    <source>
        <dbReference type="ARBA" id="ARBA00023212"/>
    </source>
</evidence>
<evidence type="ECO:0000256" key="7">
    <source>
        <dbReference type="ARBA" id="ARBA00055149"/>
    </source>
</evidence>
<feature type="compositionally biased region" description="Basic and acidic residues" evidence="9">
    <location>
        <begin position="86"/>
        <end position="110"/>
    </location>
</feature>
<feature type="compositionally biased region" description="Basic and acidic residues" evidence="9">
    <location>
        <begin position="567"/>
        <end position="576"/>
    </location>
</feature>
<feature type="compositionally biased region" description="Pro residues" evidence="9">
    <location>
        <begin position="605"/>
        <end position="621"/>
    </location>
</feature>
<dbReference type="Gene3D" id="3.80.10.10">
    <property type="entry name" value="Ribonuclease Inhibitor"/>
    <property type="match status" value="1"/>
</dbReference>
<dbReference type="SMART" id="SM00246">
    <property type="entry name" value="WH2"/>
    <property type="match status" value="1"/>
</dbReference>
<dbReference type="FunFam" id="3.80.10.10:FF:000083">
    <property type="entry name" value="Leiomodin 1"/>
    <property type="match status" value="1"/>
</dbReference>
<proteinExistence type="predicted"/>
<feature type="compositionally biased region" description="Polar residues" evidence="9">
    <location>
        <begin position="113"/>
        <end position="122"/>
    </location>
</feature>
<evidence type="ECO:0000256" key="3">
    <source>
        <dbReference type="ARBA" id="ARBA00022490"/>
    </source>
</evidence>
<accession>A0ABD1JWC9</accession>
<dbReference type="EMBL" id="JBHFQA010000011">
    <property type="protein sequence ID" value="KAL2091172.1"/>
    <property type="molecule type" value="Genomic_DNA"/>
</dbReference>